<protein>
    <submittedName>
        <fullName evidence="1">Uncharacterized protein</fullName>
    </submittedName>
</protein>
<evidence type="ECO:0000313" key="1">
    <source>
        <dbReference type="EMBL" id="OLF48184.1"/>
    </source>
</evidence>
<organism evidence="1 2">
    <name type="scientific">Streptococcus cuniculi</name>
    <dbReference type="NCBI Taxonomy" id="1432788"/>
    <lineage>
        <taxon>Bacteria</taxon>
        <taxon>Bacillati</taxon>
        <taxon>Bacillota</taxon>
        <taxon>Bacilli</taxon>
        <taxon>Lactobacillales</taxon>
        <taxon>Streptococcaceae</taxon>
        <taxon>Streptococcus</taxon>
    </lineage>
</organism>
<dbReference type="EMBL" id="MSJM01000003">
    <property type="protein sequence ID" value="OLF48184.1"/>
    <property type="molecule type" value="Genomic_DNA"/>
</dbReference>
<dbReference type="AlphaFoldDB" id="A0A1Q8E8Q9"/>
<dbReference type="OrthoDB" id="2220574at2"/>
<proteinExistence type="predicted"/>
<keyword evidence="2" id="KW-1185">Reference proteome</keyword>
<gene>
    <name evidence="1" type="ORF">BU202_04110</name>
</gene>
<reference evidence="2" key="1">
    <citation type="submission" date="2016-12" db="EMBL/GenBank/DDBJ databases">
        <authorList>
            <person name="Gulvik C.A."/>
        </authorList>
    </citation>
    <scope>NUCLEOTIDE SEQUENCE [LARGE SCALE GENOMIC DNA]</scope>
    <source>
        <strain evidence="2">NED12-00049-6B</strain>
    </source>
</reference>
<sequence length="126" mass="14399">MTEKIYEYKDDQDWYVGNWQGHNLIAGMGDLRIHDVLPGFSSVVDGDADPFSEEAWNAGGYDVMVIRYSSVLRLVSFIIDIINDNTERNLEVVEHQGAVLVVEKGCLLYLHLPKGGIELEEFWRRP</sequence>
<dbReference type="RefSeq" id="WP_075104535.1">
    <property type="nucleotide sequence ID" value="NZ_MSJM01000003.1"/>
</dbReference>
<dbReference type="Proteomes" id="UP000186890">
    <property type="component" value="Unassembled WGS sequence"/>
</dbReference>
<evidence type="ECO:0000313" key="2">
    <source>
        <dbReference type="Proteomes" id="UP000186890"/>
    </source>
</evidence>
<name>A0A1Q8E8Q9_9STRE</name>
<comment type="caution">
    <text evidence="1">The sequence shown here is derived from an EMBL/GenBank/DDBJ whole genome shotgun (WGS) entry which is preliminary data.</text>
</comment>
<accession>A0A1Q8E8Q9</accession>